<sequence length="69" mass="7455">MPPEQAAALYLAASKIPGVELIFDKKTKEFLGERQVAVEDLPTGFKEGTVTGRSAVLERVVVDKAGQRP</sequence>
<protein>
    <submittedName>
        <fullName evidence="1">Uncharacterized protein</fullName>
    </submittedName>
</protein>
<keyword evidence="2" id="KW-1185">Reference proteome</keyword>
<accession>A0ABP6M877</accession>
<dbReference type="Proteomes" id="UP001501637">
    <property type="component" value="Unassembled WGS sequence"/>
</dbReference>
<organism evidence="1 2">
    <name type="scientific">Streptomyces rectiviolaceus</name>
    <dbReference type="NCBI Taxonomy" id="332591"/>
    <lineage>
        <taxon>Bacteria</taxon>
        <taxon>Bacillati</taxon>
        <taxon>Actinomycetota</taxon>
        <taxon>Actinomycetes</taxon>
        <taxon>Kitasatosporales</taxon>
        <taxon>Streptomycetaceae</taxon>
        <taxon>Streptomyces</taxon>
    </lineage>
</organism>
<dbReference type="RefSeq" id="WP_344519141.1">
    <property type="nucleotide sequence ID" value="NZ_BAAAUG010000019.1"/>
</dbReference>
<evidence type="ECO:0000313" key="2">
    <source>
        <dbReference type="Proteomes" id="UP001501637"/>
    </source>
</evidence>
<proteinExistence type="predicted"/>
<evidence type="ECO:0000313" key="1">
    <source>
        <dbReference type="EMBL" id="GAA3088074.1"/>
    </source>
</evidence>
<dbReference type="EMBL" id="BAAAUG010000019">
    <property type="protein sequence ID" value="GAA3088074.1"/>
    <property type="molecule type" value="Genomic_DNA"/>
</dbReference>
<comment type="caution">
    <text evidence="1">The sequence shown here is derived from an EMBL/GenBank/DDBJ whole genome shotgun (WGS) entry which is preliminary data.</text>
</comment>
<name>A0ABP6M877_9ACTN</name>
<gene>
    <name evidence="1" type="ORF">GCM10010449_09660</name>
</gene>
<reference evidence="2" key="1">
    <citation type="journal article" date="2019" name="Int. J. Syst. Evol. Microbiol.">
        <title>The Global Catalogue of Microorganisms (GCM) 10K type strain sequencing project: providing services to taxonomists for standard genome sequencing and annotation.</title>
        <authorList>
            <consortium name="The Broad Institute Genomics Platform"/>
            <consortium name="The Broad Institute Genome Sequencing Center for Infectious Disease"/>
            <person name="Wu L."/>
            <person name="Ma J."/>
        </authorList>
    </citation>
    <scope>NUCLEOTIDE SEQUENCE [LARGE SCALE GENOMIC DNA]</scope>
    <source>
        <strain evidence="2">JCM 9092</strain>
    </source>
</reference>